<sequence>MKSLFVCLLLALAGQSLAQSQEEFVEYLLEIQSQAEAVHQLMEGTFDNIRFSMSDELVELNRQLIARMNEGLEEVEQIREDTEAFVGEASAPAACVDVITTNWENEIEWVGQALSRCASRANIQITSRTADVHAALEAAQVQSTELQNIVVRGFIDWNAIDYTEQLSEIVGAQIQEKYNYFQSITQPNLERALQGVFDLDDNLLPEIVTCVDRGVERFSNYGQVIRDTLSFCSHLNAVVHRGGSLRRKAYRFTMKSLFVCLLLALAGQSLAQSQEEFVEYLLEIQYQAEAIHQLMEGTFDNVRFSMSDQLVELNRQLIARMNKALEEVEQIREDTEAFVGESSAPATCVDVATANWAIEIEWAGQALSRCASRANIEITSRTADVHAALEAAQVQSTELQNIVVRGFIDWNAIDYTEQISAIVGAQIQEKYEYFTSITQPELERALQGVFDMDDNLLPEIVTCVDRGVERFNNYGRVIRDTLFFCSQ</sequence>
<accession>A0A182P485</accession>
<keyword evidence="4" id="KW-1185">Reference proteome</keyword>
<dbReference type="Proteomes" id="UP000075885">
    <property type="component" value="Unassembled WGS sequence"/>
</dbReference>
<dbReference type="AlphaFoldDB" id="A0A182P485"/>
<reference evidence="3" key="2">
    <citation type="submission" date="2020-05" db="UniProtKB">
        <authorList>
            <consortium name="EnsemblMetazoa"/>
        </authorList>
    </citation>
    <scope>IDENTIFICATION</scope>
    <source>
        <strain evidence="3">Epiroticus2</strain>
    </source>
</reference>
<evidence type="ECO:0000313" key="3">
    <source>
        <dbReference type="EnsemblMetazoa" id="AEPI001721-PA"/>
    </source>
</evidence>
<feature type="coiled-coil region" evidence="1">
    <location>
        <begin position="307"/>
        <end position="334"/>
    </location>
</feature>
<name>A0A182P485_9DIPT</name>
<keyword evidence="1" id="KW-0175">Coiled coil</keyword>
<evidence type="ECO:0000256" key="1">
    <source>
        <dbReference type="SAM" id="Coils"/>
    </source>
</evidence>
<feature type="signal peptide" evidence="2">
    <location>
        <begin position="1"/>
        <end position="18"/>
    </location>
</feature>
<proteinExistence type="predicted"/>
<keyword evidence="2" id="KW-0732">Signal</keyword>
<dbReference type="EnsemblMetazoa" id="AEPI001721-RA">
    <property type="protein sequence ID" value="AEPI001721-PA"/>
    <property type="gene ID" value="AEPI001721"/>
</dbReference>
<evidence type="ECO:0000256" key="2">
    <source>
        <dbReference type="SAM" id="SignalP"/>
    </source>
</evidence>
<feature type="chain" id="PRO_5008130824" description="Protein TsetseEP domain-containing protein" evidence="2">
    <location>
        <begin position="19"/>
        <end position="487"/>
    </location>
</feature>
<protein>
    <recommendedName>
        <fullName evidence="5">Protein TsetseEP domain-containing protein</fullName>
    </recommendedName>
</protein>
<organism evidence="3 4">
    <name type="scientific">Anopheles epiroticus</name>
    <dbReference type="NCBI Taxonomy" id="199890"/>
    <lineage>
        <taxon>Eukaryota</taxon>
        <taxon>Metazoa</taxon>
        <taxon>Ecdysozoa</taxon>
        <taxon>Arthropoda</taxon>
        <taxon>Hexapoda</taxon>
        <taxon>Insecta</taxon>
        <taxon>Pterygota</taxon>
        <taxon>Neoptera</taxon>
        <taxon>Endopterygota</taxon>
        <taxon>Diptera</taxon>
        <taxon>Nematocera</taxon>
        <taxon>Culicoidea</taxon>
        <taxon>Culicidae</taxon>
        <taxon>Anophelinae</taxon>
        <taxon>Anopheles</taxon>
    </lineage>
</organism>
<evidence type="ECO:0008006" key="5">
    <source>
        <dbReference type="Google" id="ProtNLM"/>
    </source>
</evidence>
<evidence type="ECO:0000313" key="4">
    <source>
        <dbReference type="Proteomes" id="UP000075885"/>
    </source>
</evidence>
<dbReference type="VEuPathDB" id="VectorBase:AEPI001721"/>
<reference evidence="4" key="1">
    <citation type="submission" date="2013-03" db="EMBL/GenBank/DDBJ databases">
        <title>The Genome Sequence of Anopheles epiroticus epiroticus2.</title>
        <authorList>
            <consortium name="The Broad Institute Genomics Platform"/>
            <person name="Neafsey D.E."/>
            <person name="Howell P."/>
            <person name="Walker B."/>
            <person name="Young S.K."/>
            <person name="Zeng Q."/>
            <person name="Gargeya S."/>
            <person name="Fitzgerald M."/>
            <person name="Haas B."/>
            <person name="Abouelleil A."/>
            <person name="Allen A.W."/>
            <person name="Alvarado L."/>
            <person name="Arachchi H.M."/>
            <person name="Berlin A.M."/>
            <person name="Chapman S.B."/>
            <person name="Gainer-Dewar J."/>
            <person name="Goldberg J."/>
            <person name="Griggs A."/>
            <person name="Gujja S."/>
            <person name="Hansen M."/>
            <person name="Howarth C."/>
            <person name="Imamovic A."/>
            <person name="Ireland A."/>
            <person name="Larimer J."/>
            <person name="McCowan C."/>
            <person name="Murphy C."/>
            <person name="Pearson M."/>
            <person name="Poon T.W."/>
            <person name="Priest M."/>
            <person name="Roberts A."/>
            <person name="Saif S."/>
            <person name="Shea T."/>
            <person name="Sisk P."/>
            <person name="Sykes S."/>
            <person name="Wortman J."/>
            <person name="Nusbaum C."/>
            <person name="Birren B."/>
        </authorList>
    </citation>
    <scope>NUCLEOTIDE SEQUENCE [LARGE SCALE GENOMIC DNA]</scope>
    <source>
        <strain evidence="4">Epiroticus2</strain>
    </source>
</reference>